<proteinExistence type="predicted"/>
<gene>
    <name evidence="9" type="ORF">EDD33_1781</name>
</gene>
<name>A0A3N2CTZ0_9ACTN</name>
<dbReference type="PANTHER" id="PTHR30385">
    <property type="entry name" value="SIGMA FACTOR F FLAGELLAR"/>
    <property type="match status" value="1"/>
</dbReference>
<dbReference type="PANTHER" id="PTHR30385:SF4">
    <property type="entry name" value="RNA POLYMERASE SIGMA-E FACTOR"/>
    <property type="match status" value="1"/>
</dbReference>
<dbReference type="Pfam" id="PF04539">
    <property type="entry name" value="Sigma70_r3"/>
    <property type="match status" value="1"/>
</dbReference>
<dbReference type="GO" id="GO:0003677">
    <property type="term" value="F:DNA binding"/>
    <property type="evidence" value="ECO:0007669"/>
    <property type="project" value="UniProtKB-KW"/>
</dbReference>
<protein>
    <submittedName>
        <fullName evidence="9">RNA polymerase sigma-B factor</fullName>
    </submittedName>
</protein>
<evidence type="ECO:0000259" key="8">
    <source>
        <dbReference type="Pfam" id="PF04545"/>
    </source>
</evidence>
<dbReference type="SUPFAM" id="SSF88659">
    <property type="entry name" value="Sigma3 and sigma4 domains of RNA polymerase sigma factors"/>
    <property type="match status" value="2"/>
</dbReference>
<keyword evidence="2" id="KW-0731">Sigma factor</keyword>
<evidence type="ECO:0000256" key="2">
    <source>
        <dbReference type="ARBA" id="ARBA00023082"/>
    </source>
</evidence>
<keyword evidence="1" id="KW-0805">Transcription regulation</keyword>
<dbReference type="GO" id="GO:0006352">
    <property type="term" value="P:DNA-templated transcription initiation"/>
    <property type="evidence" value="ECO:0007669"/>
    <property type="project" value="InterPro"/>
</dbReference>
<feature type="domain" description="RNA polymerase sigma-70 region 3" evidence="6">
    <location>
        <begin position="129"/>
        <end position="196"/>
    </location>
</feature>
<dbReference type="InterPro" id="IPR013325">
    <property type="entry name" value="RNA_pol_sigma_r2"/>
</dbReference>
<comment type="caution">
    <text evidence="9">The sequence shown here is derived from an EMBL/GenBank/DDBJ whole genome shotgun (WGS) entry which is preliminary data.</text>
</comment>
<dbReference type="InterPro" id="IPR014284">
    <property type="entry name" value="RNA_pol_sigma-70_dom"/>
</dbReference>
<evidence type="ECO:0000256" key="3">
    <source>
        <dbReference type="ARBA" id="ARBA00023125"/>
    </source>
</evidence>
<sequence>MTSHELRSTPSPGSAETRARRAQRTAELFRLAASASDARQARSFLDDIVVLNVAAAESLASRYRRRGIDYDDLAAVARLALVKAVQRFDVNAGFDFFSFAAPTIRGEIKRYFRDHGWMVRPPRRTQELQRAIASVESNLSAELGHSPRPIHLADALNVDVTDIEQALTARGCFSPASLDLPIGTDSDTTVGETLAVHDTQQAAVEARTALGPLVRRLGERDRRVIELRFFQGLTQSEIAKDIGVTQMQISRRLARILRDLRRGMTDGAHAMPPQRHDRRSSVTHPMSA</sequence>
<dbReference type="Gene3D" id="1.20.120.1810">
    <property type="match status" value="1"/>
</dbReference>
<evidence type="ECO:0000259" key="6">
    <source>
        <dbReference type="Pfam" id="PF04539"/>
    </source>
</evidence>
<evidence type="ECO:0000256" key="4">
    <source>
        <dbReference type="ARBA" id="ARBA00023163"/>
    </source>
</evidence>
<dbReference type="InterPro" id="IPR007627">
    <property type="entry name" value="RNA_pol_sigma70_r2"/>
</dbReference>
<dbReference type="EMBL" id="RKHO01000001">
    <property type="protein sequence ID" value="ROR90926.1"/>
    <property type="molecule type" value="Genomic_DNA"/>
</dbReference>
<dbReference type="PRINTS" id="PR00046">
    <property type="entry name" value="SIGMA70FCT"/>
</dbReference>
<evidence type="ECO:0000259" key="7">
    <source>
        <dbReference type="Pfam" id="PF04542"/>
    </source>
</evidence>
<evidence type="ECO:0000313" key="9">
    <source>
        <dbReference type="EMBL" id="ROR90926.1"/>
    </source>
</evidence>
<feature type="region of interest" description="Disordered" evidence="5">
    <location>
        <begin position="264"/>
        <end position="288"/>
    </location>
</feature>
<dbReference type="Gene3D" id="1.10.10.10">
    <property type="entry name" value="Winged helix-like DNA-binding domain superfamily/Winged helix DNA-binding domain"/>
    <property type="match status" value="2"/>
</dbReference>
<dbReference type="InterPro" id="IPR036388">
    <property type="entry name" value="WH-like_DNA-bd_sf"/>
</dbReference>
<dbReference type="Pfam" id="PF04545">
    <property type="entry name" value="Sigma70_r4"/>
    <property type="match status" value="1"/>
</dbReference>
<dbReference type="NCBIfam" id="TIGR02937">
    <property type="entry name" value="sigma70-ECF"/>
    <property type="match status" value="1"/>
</dbReference>
<dbReference type="Pfam" id="PF04542">
    <property type="entry name" value="Sigma70_r2"/>
    <property type="match status" value="1"/>
</dbReference>
<dbReference type="GO" id="GO:0016987">
    <property type="term" value="F:sigma factor activity"/>
    <property type="evidence" value="ECO:0007669"/>
    <property type="project" value="UniProtKB-KW"/>
</dbReference>
<dbReference type="InterPro" id="IPR013324">
    <property type="entry name" value="RNA_pol_sigma_r3/r4-like"/>
</dbReference>
<keyword evidence="4" id="KW-0804">Transcription</keyword>
<dbReference type="InterPro" id="IPR000943">
    <property type="entry name" value="RNA_pol_sigma70"/>
</dbReference>
<dbReference type="InterPro" id="IPR007630">
    <property type="entry name" value="RNA_pol_sigma70_r4"/>
</dbReference>
<dbReference type="SUPFAM" id="SSF88946">
    <property type="entry name" value="Sigma2 domain of RNA polymerase sigma factors"/>
    <property type="match status" value="1"/>
</dbReference>
<dbReference type="RefSeq" id="WP_123390177.1">
    <property type="nucleotide sequence ID" value="NZ_RKHO01000001.1"/>
</dbReference>
<feature type="domain" description="RNA polymerase sigma-70 region 2" evidence="7">
    <location>
        <begin position="57"/>
        <end position="117"/>
    </location>
</feature>
<evidence type="ECO:0000313" key="10">
    <source>
        <dbReference type="Proteomes" id="UP000281738"/>
    </source>
</evidence>
<dbReference type="AlphaFoldDB" id="A0A3N2CTZ0"/>
<organism evidence="9 10">
    <name type="scientific">Nocardioides aurantiacus</name>
    <dbReference type="NCBI Taxonomy" id="86796"/>
    <lineage>
        <taxon>Bacteria</taxon>
        <taxon>Bacillati</taxon>
        <taxon>Actinomycetota</taxon>
        <taxon>Actinomycetes</taxon>
        <taxon>Propionibacteriales</taxon>
        <taxon>Nocardioidaceae</taxon>
        <taxon>Nocardioides</taxon>
    </lineage>
</organism>
<evidence type="ECO:0000256" key="5">
    <source>
        <dbReference type="SAM" id="MobiDB-lite"/>
    </source>
</evidence>
<dbReference type="Proteomes" id="UP000281738">
    <property type="component" value="Unassembled WGS sequence"/>
</dbReference>
<dbReference type="InterPro" id="IPR007624">
    <property type="entry name" value="RNA_pol_sigma70_r3"/>
</dbReference>
<keyword evidence="10" id="KW-1185">Reference proteome</keyword>
<dbReference type="OrthoDB" id="9804285at2"/>
<reference evidence="9 10" key="1">
    <citation type="submission" date="2018-11" db="EMBL/GenBank/DDBJ databases">
        <title>Sequencing the genomes of 1000 actinobacteria strains.</title>
        <authorList>
            <person name="Klenk H.-P."/>
        </authorList>
    </citation>
    <scope>NUCLEOTIDE SEQUENCE [LARGE SCALE GENOMIC DNA]</scope>
    <source>
        <strain evidence="9 10">DSM 12652</strain>
    </source>
</reference>
<keyword evidence="3" id="KW-0238">DNA-binding</keyword>
<evidence type="ECO:0000256" key="1">
    <source>
        <dbReference type="ARBA" id="ARBA00023015"/>
    </source>
</evidence>
<dbReference type="CDD" id="cd06171">
    <property type="entry name" value="Sigma70_r4"/>
    <property type="match status" value="1"/>
</dbReference>
<accession>A0A3N2CTZ0</accession>
<feature type="domain" description="RNA polymerase sigma-70 region 4" evidence="8">
    <location>
        <begin position="216"/>
        <end position="261"/>
    </location>
</feature>